<dbReference type="InterPro" id="IPR006255">
    <property type="entry name" value="SucB"/>
</dbReference>
<comment type="similarity">
    <text evidence="4 12">Belongs to the 2-oxoacid dehydrogenase family.</text>
</comment>
<sequence length="493" mass="52607">MAHEIKVPVLPESVADATIATWHVKAGDKVTRDQNLVDIETDKVVLEVVSPADGVVGEILFEDDATVLGEQVIGSIEEAGAATPAPDAPTASPSVSADTGSQKVSDINVPVLPESVADATIATWHVQVGEPVSRDQNLVDIETDKVVLEVVAPADGALSEILAEEGATVIAEEVIAKFVEGAKASAPSAAAPATESTGDEDALSPSVRRLLAEKDIDPASVKGTGKGGRITKEDVEKHLKAAPTPSASAPADSAPSLVLGDRTEKRVPMTRLRKTIANRLLEAKNSTAMLTTFNEVNMKPIMDLRKQYQESFEKRHGIRLGFMSFYVKAVTEALKRYPEVNASLDGDDICYHNYFDISIAVSTPRGLVTPVLKDCDTLGMAGIEKGIKTLAIKGRDGKLSLDELQGGNFTITNGGVFGSLMSTPIINPPQSAILGMHKIQERAMVVDGKIEILPMMYLALSYDHRLIDGKESVGFLVTVKEMLEDPTRLLLDV</sequence>
<dbReference type="EMBL" id="JBHRSW010000005">
    <property type="protein sequence ID" value="MFC3120622.1"/>
    <property type="molecule type" value="Genomic_DNA"/>
</dbReference>
<dbReference type="NCBIfam" id="NF004309">
    <property type="entry name" value="PRK05704.1"/>
    <property type="match status" value="1"/>
</dbReference>
<comment type="pathway">
    <text evidence="3 12">Amino-acid degradation; L-lysine degradation via saccharopine pathway; glutaryl-CoA from L-lysine: step 6/6.</text>
</comment>
<dbReference type="Proteomes" id="UP001595478">
    <property type="component" value="Unassembled WGS sequence"/>
</dbReference>
<keyword evidence="7 12" id="KW-0816">Tricarboxylic acid cycle</keyword>
<reference evidence="17" key="1">
    <citation type="journal article" date="2019" name="Int. J. Syst. Evol. Microbiol.">
        <title>The Global Catalogue of Microorganisms (GCM) 10K type strain sequencing project: providing services to taxonomists for standard genome sequencing and annotation.</title>
        <authorList>
            <consortium name="The Broad Institute Genomics Platform"/>
            <consortium name="The Broad Institute Genome Sequencing Center for Infectious Disease"/>
            <person name="Wu L."/>
            <person name="Ma J."/>
        </authorList>
    </citation>
    <scope>NUCLEOTIDE SEQUENCE [LARGE SCALE GENOMIC DNA]</scope>
    <source>
        <strain evidence="17">KCTC 52473</strain>
    </source>
</reference>
<comment type="cofactor">
    <cofactor evidence="1">
        <name>(R)-lipoate</name>
        <dbReference type="ChEBI" id="CHEBI:83088"/>
    </cofactor>
</comment>
<dbReference type="InterPro" id="IPR011053">
    <property type="entry name" value="Single_hybrid_motif"/>
</dbReference>
<gene>
    <name evidence="16" type="primary">odhB</name>
    <name evidence="16" type="ORF">ACFOHL_03235</name>
</gene>
<keyword evidence="9 12" id="KW-0450">Lipoyl</keyword>
<comment type="function">
    <text evidence="2 12">E2 component of the 2-oxoglutarate dehydrogenase (OGDH) complex which catalyzes the second step in the conversion of 2-oxoglutarate to succinyl-CoA and CO(2).</text>
</comment>
<dbReference type="InterPro" id="IPR000089">
    <property type="entry name" value="Biotin_lipoyl"/>
</dbReference>
<dbReference type="Pfam" id="PF00198">
    <property type="entry name" value="2-oxoacid_dh"/>
    <property type="match status" value="1"/>
</dbReference>
<dbReference type="PANTHER" id="PTHR43416:SF5">
    <property type="entry name" value="DIHYDROLIPOYLLYSINE-RESIDUE SUCCINYLTRANSFERASE COMPONENT OF 2-OXOGLUTARATE DEHYDROGENASE COMPLEX, MITOCHONDRIAL"/>
    <property type="match status" value="1"/>
</dbReference>
<feature type="domain" description="Lipoyl-binding" evidence="14">
    <location>
        <begin position="2"/>
        <end position="77"/>
    </location>
</feature>
<dbReference type="Pfam" id="PF02817">
    <property type="entry name" value="E3_binding"/>
    <property type="match status" value="1"/>
</dbReference>
<evidence type="ECO:0000259" key="14">
    <source>
        <dbReference type="PROSITE" id="PS50968"/>
    </source>
</evidence>
<organism evidence="16 17">
    <name type="scientific">Agaribacter flavus</name>
    <dbReference type="NCBI Taxonomy" id="1902781"/>
    <lineage>
        <taxon>Bacteria</taxon>
        <taxon>Pseudomonadati</taxon>
        <taxon>Pseudomonadota</taxon>
        <taxon>Gammaproteobacteria</taxon>
        <taxon>Alteromonadales</taxon>
        <taxon>Alteromonadaceae</taxon>
        <taxon>Agaribacter</taxon>
    </lineage>
</organism>
<evidence type="ECO:0000313" key="17">
    <source>
        <dbReference type="Proteomes" id="UP001595478"/>
    </source>
</evidence>
<dbReference type="PROSITE" id="PS50968">
    <property type="entry name" value="BIOTINYL_LIPOYL"/>
    <property type="match status" value="2"/>
</dbReference>
<dbReference type="InterPro" id="IPR036625">
    <property type="entry name" value="E3-bd_dom_sf"/>
</dbReference>
<evidence type="ECO:0000256" key="7">
    <source>
        <dbReference type="ARBA" id="ARBA00022532"/>
    </source>
</evidence>
<dbReference type="InterPro" id="IPR003016">
    <property type="entry name" value="2-oxoA_DH_lipoyl-BS"/>
</dbReference>
<dbReference type="NCBIfam" id="TIGR01347">
    <property type="entry name" value="sucB"/>
    <property type="match status" value="1"/>
</dbReference>
<dbReference type="EC" id="2.3.1.61" evidence="5 12"/>
<proteinExistence type="inferred from homology"/>
<evidence type="ECO:0000256" key="4">
    <source>
        <dbReference type="ARBA" id="ARBA00007317"/>
    </source>
</evidence>
<dbReference type="Gene3D" id="3.30.559.10">
    <property type="entry name" value="Chloramphenicol acetyltransferase-like domain"/>
    <property type="match status" value="1"/>
</dbReference>
<comment type="caution">
    <text evidence="16">The sequence shown here is derived from an EMBL/GenBank/DDBJ whole genome shotgun (WGS) entry which is preliminary data.</text>
</comment>
<keyword evidence="8 12" id="KW-0808">Transferase</keyword>
<accession>A0ABV7FP55</accession>
<evidence type="ECO:0000256" key="8">
    <source>
        <dbReference type="ARBA" id="ARBA00022679"/>
    </source>
</evidence>
<name>A0ABV7FP55_9ALTE</name>
<dbReference type="CDD" id="cd06849">
    <property type="entry name" value="lipoyl_domain"/>
    <property type="match status" value="2"/>
</dbReference>
<dbReference type="SUPFAM" id="SSF51230">
    <property type="entry name" value="Single hybrid motif"/>
    <property type="match status" value="2"/>
</dbReference>
<evidence type="ECO:0000256" key="6">
    <source>
        <dbReference type="ARBA" id="ARBA00019511"/>
    </source>
</evidence>
<evidence type="ECO:0000259" key="15">
    <source>
        <dbReference type="PROSITE" id="PS51826"/>
    </source>
</evidence>
<dbReference type="PANTHER" id="PTHR43416">
    <property type="entry name" value="DIHYDROLIPOYLLYSINE-RESIDUE SUCCINYLTRANSFERASE COMPONENT OF 2-OXOGLUTARATE DEHYDROGENASE COMPLEX, MITOCHONDRIAL-RELATED"/>
    <property type="match status" value="1"/>
</dbReference>
<dbReference type="PROSITE" id="PS00189">
    <property type="entry name" value="LIPOYL"/>
    <property type="match status" value="2"/>
</dbReference>
<dbReference type="InterPro" id="IPR023213">
    <property type="entry name" value="CAT-like_dom_sf"/>
</dbReference>
<evidence type="ECO:0000256" key="11">
    <source>
        <dbReference type="ARBA" id="ARBA00052761"/>
    </source>
</evidence>
<feature type="domain" description="Lipoyl-binding" evidence="14">
    <location>
        <begin position="104"/>
        <end position="179"/>
    </location>
</feature>
<dbReference type="Gene3D" id="4.10.320.10">
    <property type="entry name" value="E3-binding domain"/>
    <property type="match status" value="1"/>
</dbReference>
<feature type="domain" description="Peripheral subunit-binding (PSBD)" evidence="15">
    <location>
        <begin position="202"/>
        <end position="239"/>
    </location>
</feature>
<dbReference type="InterPro" id="IPR004167">
    <property type="entry name" value="PSBD"/>
</dbReference>
<evidence type="ECO:0000256" key="13">
    <source>
        <dbReference type="SAM" id="MobiDB-lite"/>
    </source>
</evidence>
<comment type="catalytic activity">
    <reaction evidence="11 12">
        <text>N(6)-[(R)-dihydrolipoyl]-L-lysyl-[protein] + succinyl-CoA = N(6)-[(R)-S(8)-succinyldihydrolipoyl]-L-lysyl-[protein] + CoA</text>
        <dbReference type="Rhea" id="RHEA:15213"/>
        <dbReference type="Rhea" id="RHEA-COMP:10475"/>
        <dbReference type="Rhea" id="RHEA-COMP:20092"/>
        <dbReference type="ChEBI" id="CHEBI:57287"/>
        <dbReference type="ChEBI" id="CHEBI:57292"/>
        <dbReference type="ChEBI" id="CHEBI:83100"/>
        <dbReference type="ChEBI" id="CHEBI:83120"/>
        <dbReference type="EC" id="2.3.1.61"/>
    </reaction>
</comment>
<dbReference type="GO" id="GO:0004149">
    <property type="term" value="F:dihydrolipoyllysine-residue succinyltransferase activity"/>
    <property type="evidence" value="ECO:0007669"/>
    <property type="project" value="UniProtKB-EC"/>
</dbReference>
<evidence type="ECO:0000313" key="16">
    <source>
        <dbReference type="EMBL" id="MFC3120622.1"/>
    </source>
</evidence>
<feature type="compositionally biased region" description="Low complexity" evidence="13">
    <location>
        <begin position="81"/>
        <end position="99"/>
    </location>
</feature>
<evidence type="ECO:0000256" key="9">
    <source>
        <dbReference type="ARBA" id="ARBA00022823"/>
    </source>
</evidence>
<dbReference type="InterPro" id="IPR050537">
    <property type="entry name" value="2-oxoacid_dehydrogenase"/>
</dbReference>
<protein>
    <recommendedName>
        <fullName evidence="6 12">Dihydrolipoyllysine-residue succinyltransferase component of 2-oxoglutarate dehydrogenase complex</fullName>
        <ecNumber evidence="5 12">2.3.1.61</ecNumber>
    </recommendedName>
    <alternativeName>
        <fullName evidence="12">2-oxoglutarate dehydrogenase complex component E2</fullName>
    </alternativeName>
</protein>
<evidence type="ECO:0000256" key="2">
    <source>
        <dbReference type="ARBA" id="ARBA00004052"/>
    </source>
</evidence>
<evidence type="ECO:0000256" key="12">
    <source>
        <dbReference type="RuleBase" id="RU361138"/>
    </source>
</evidence>
<evidence type="ECO:0000256" key="3">
    <source>
        <dbReference type="ARBA" id="ARBA00005145"/>
    </source>
</evidence>
<keyword evidence="17" id="KW-1185">Reference proteome</keyword>
<keyword evidence="10 12" id="KW-0012">Acyltransferase</keyword>
<feature type="region of interest" description="Disordered" evidence="13">
    <location>
        <begin position="80"/>
        <end position="102"/>
    </location>
</feature>
<dbReference type="InterPro" id="IPR001078">
    <property type="entry name" value="2-oxoacid_DH_actylTfrase"/>
</dbReference>
<dbReference type="SUPFAM" id="SSF52777">
    <property type="entry name" value="CoA-dependent acyltransferases"/>
    <property type="match status" value="1"/>
</dbReference>
<evidence type="ECO:0000256" key="5">
    <source>
        <dbReference type="ARBA" id="ARBA00012945"/>
    </source>
</evidence>
<evidence type="ECO:0000256" key="10">
    <source>
        <dbReference type="ARBA" id="ARBA00023315"/>
    </source>
</evidence>
<dbReference type="PROSITE" id="PS51826">
    <property type="entry name" value="PSBD"/>
    <property type="match status" value="1"/>
</dbReference>
<evidence type="ECO:0000256" key="1">
    <source>
        <dbReference type="ARBA" id="ARBA00001938"/>
    </source>
</evidence>
<dbReference type="Pfam" id="PF00364">
    <property type="entry name" value="Biotin_lipoyl"/>
    <property type="match status" value="2"/>
</dbReference>
<dbReference type="RefSeq" id="WP_376918757.1">
    <property type="nucleotide sequence ID" value="NZ_JBHRSW010000005.1"/>
</dbReference>
<dbReference type="Gene3D" id="2.40.50.100">
    <property type="match status" value="2"/>
</dbReference>
<dbReference type="SUPFAM" id="SSF47005">
    <property type="entry name" value="Peripheral subunit-binding domain of 2-oxo acid dehydrogenase complex"/>
    <property type="match status" value="1"/>
</dbReference>